<dbReference type="Pfam" id="PF00685">
    <property type="entry name" value="Sulfotransfer_1"/>
    <property type="match status" value="1"/>
</dbReference>
<dbReference type="InterPro" id="IPR000863">
    <property type="entry name" value="Sulfotransferase_dom"/>
</dbReference>
<dbReference type="EMBL" id="MU826861">
    <property type="protein sequence ID" value="KAJ7370602.1"/>
    <property type="molecule type" value="Genomic_DNA"/>
</dbReference>
<dbReference type="AlphaFoldDB" id="A0A9X0CNU5"/>
<dbReference type="PANTHER" id="PTHR10704">
    <property type="entry name" value="CARBOHYDRATE SULFOTRANSFERASE"/>
    <property type="match status" value="1"/>
</dbReference>
<dbReference type="InterPro" id="IPR051135">
    <property type="entry name" value="Gal/GlcNAc/GalNAc_ST"/>
</dbReference>
<keyword evidence="3" id="KW-1185">Reference proteome</keyword>
<accession>A0A9X0CNU5</accession>
<sequence>MAALIDMKKSAEKSSLSAIGDQIKGDQFRDQIKGDQFRDSISAHRTVNSKQLDARSVTTVANVKKSESIEHDKSFVIDDSDDSFRHNSSAHRTVDKQLEARSMAAMADVEKPESNRYDKSPVIGDTIKTADVKKPNSTPHYNSSISKHLEATSVTAIAHVKEQGSRSHDNSPVIGDTFRANTTSAHTTVKATSVTAIRDVRKPLTLRGNPSDTDRTRTIIKQILEQVTNKTSSGDMNASRTNVIIVAQPRTGSSFLGDAFNQHPGVFYLFEPLYGVSNHPLQHLNDPKPMQFLAGSLRCKFVFPQYVKEIEQFRRFSSNALTSPPLCTTATYPPYSRAPKKKCVALTTKNMEAVCKSNYSLTVMKILTSRIPNNKVESLFPLCNSSNCTIIYLVRDPRPVIFSHLKVGIKLWQSFKIRANNNAPRPSLRFYSAQICRKIEANVRTFQNLTGWMKSRYHMLRYEDLARNPTGTLRRVYKMAGLSMENTTLQWIKLHTGEGRSSVVDEKNNYSTNRNSKALVDKWRLEVDPCLVNIIEDSCRSVMKLLGYKLLNRSEKMQYNLNVSLSDGL</sequence>
<dbReference type="GO" id="GO:0006790">
    <property type="term" value="P:sulfur compound metabolic process"/>
    <property type="evidence" value="ECO:0007669"/>
    <property type="project" value="TreeGrafter"/>
</dbReference>
<feature type="domain" description="Sulfotransferase" evidence="1">
    <location>
        <begin position="241"/>
        <end position="546"/>
    </location>
</feature>
<evidence type="ECO:0000259" key="1">
    <source>
        <dbReference type="Pfam" id="PF00685"/>
    </source>
</evidence>
<proteinExistence type="predicted"/>
<protein>
    <recommendedName>
        <fullName evidence="1">Sulfotransferase domain-containing protein</fullName>
    </recommendedName>
</protein>
<evidence type="ECO:0000313" key="2">
    <source>
        <dbReference type="EMBL" id="KAJ7370602.1"/>
    </source>
</evidence>
<organism evidence="2 3">
    <name type="scientific">Desmophyllum pertusum</name>
    <dbReference type="NCBI Taxonomy" id="174260"/>
    <lineage>
        <taxon>Eukaryota</taxon>
        <taxon>Metazoa</taxon>
        <taxon>Cnidaria</taxon>
        <taxon>Anthozoa</taxon>
        <taxon>Hexacorallia</taxon>
        <taxon>Scleractinia</taxon>
        <taxon>Caryophylliina</taxon>
        <taxon>Caryophylliidae</taxon>
        <taxon>Desmophyllum</taxon>
    </lineage>
</organism>
<gene>
    <name evidence="2" type="ORF">OS493_031338</name>
</gene>
<comment type="caution">
    <text evidence="2">The sequence shown here is derived from an EMBL/GenBank/DDBJ whole genome shotgun (WGS) entry which is preliminary data.</text>
</comment>
<dbReference type="SUPFAM" id="SSF52540">
    <property type="entry name" value="P-loop containing nucleoside triphosphate hydrolases"/>
    <property type="match status" value="1"/>
</dbReference>
<name>A0A9X0CNU5_9CNID</name>
<reference evidence="2" key="1">
    <citation type="submission" date="2023-01" db="EMBL/GenBank/DDBJ databases">
        <title>Genome assembly of the deep-sea coral Lophelia pertusa.</title>
        <authorList>
            <person name="Herrera S."/>
            <person name="Cordes E."/>
        </authorList>
    </citation>
    <scope>NUCLEOTIDE SEQUENCE</scope>
    <source>
        <strain evidence="2">USNM1676648</strain>
        <tissue evidence="2">Polyp</tissue>
    </source>
</reference>
<dbReference type="Proteomes" id="UP001163046">
    <property type="component" value="Unassembled WGS sequence"/>
</dbReference>
<dbReference type="PANTHER" id="PTHR10704:SF44">
    <property type="entry name" value="LD35051P-RELATED"/>
    <property type="match status" value="1"/>
</dbReference>
<dbReference type="GO" id="GO:0001517">
    <property type="term" value="F:N-acetylglucosamine 6-O-sulfotransferase activity"/>
    <property type="evidence" value="ECO:0007669"/>
    <property type="project" value="TreeGrafter"/>
</dbReference>
<dbReference type="Gene3D" id="3.40.50.300">
    <property type="entry name" value="P-loop containing nucleotide triphosphate hydrolases"/>
    <property type="match status" value="1"/>
</dbReference>
<evidence type="ECO:0000313" key="3">
    <source>
        <dbReference type="Proteomes" id="UP001163046"/>
    </source>
</evidence>
<dbReference type="OrthoDB" id="5988340at2759"/>
<dbReference type="InterPro" id="IPR027417">
    <property type="entry name" value="P-loop_NTPase"/>
</dbReference>
<dbReference type="GO" id="GO:0006044">
    <property type="term" value="P:N-acetylglucosamine metabolic process"/>
    <property type="evidence" value="ECO:0007669"/>
    <property type="project" value="TreeGrafter"/>
</dbReference>